<keyword evidence="4 6" id="KW-0368">Histidine biosynthesis</keyword>
<dbReference type="SUPFAM" id="SSF54211">
    <property type="entry name" value="Ribosomal protein S5 domain 2-like"/>
    <property type="match status" value="2"/>
</dbReference>
<evidence type="ECO:0000256" key="3">
    <source>
        <dbReference type="ARBA" id="ARBA00022605"/>
    </source>
</evidence>
<dbReference type="PANTHER" id="PTHR23133:SF2">
    <property type="entry name" value="IMIDAZOLEGLYCEROL-PHOSPHATE DEHYDRATASE"/>
    <property type="match status" value="1"/>
</dbReference>
<proteinExistence type="inferred from homology"/>
<dbReference type="EMBL" id="DSKY01000022">
    <property type="protein sequence ID" value="HDY59967.1"/>
    <property type="molecule type" value="Genomic_DNA"/>
</dbReference>
<organism evidence="7">
    <name type="scientific">candidate division WOR-3 bacterium</name>
    <dbReference type="NCBI Taxonomy" id="2052148"/>
    <lineage>
        <taxon>Bacteria</taxon>
        <taxon>Bacteria division WOR-3</taxon>
    </lineage>
</organism>
<keyword evidence="5 6" id="KW-0456">Lyase</keyword>
<dbReference type="Pfam" id="PF00475">
    <property type="entry name" value="IGPD"/>
    <property type="match status" value="1"/>
</dbReference>
<gene>
    <name evidence="6 7" type="primary">hisB</name>
    <name evidence="7" type="ORF">ENP86_10555</name>
</gene>
<comment type="similarity">
    <text evidence="6">Belongs to the imidazoleglycerol-phosphate dehydratase family.</text>
</comment>
<evidence type="ECO:0000256" key="5">
    <source>
        <dbReference type="ARBA" id="ARBA00023239"/>
    </source>
</evidence>
<evidence type="ECO:0000313" key="7">
    <source>
        <dbReference type="EMBL" id="HDY59967.1"/>
    </source>
</evidence>
<dbReference type="NCBIfam" id="NF002114">
    <property type="entry name" value="PRK00951.2-4"/>
    <property type="match status" value="1"/>
</dbReference>
<dbReference type="UniPathway" id="UPA00031">
    <property type="reaction ID" value="UER00011"/>
</dbReference>
<evidence type="ECO:0000256" key="1">
    <source>
        <dbReference type="ARBA" id="ARBA00005047"/>
    </source>
</evidence>
<dbReference type="InterPro" id="IPR000807">
    <property type="entry name" value="ImidazoleglycerolP_deHydtase"/>
</dbReference>
<dbReference type="FunFam" id="3.30.230.40:FF:000001">
    <property type="entry name" value="Imidazoleglycerol-phosphate dehydratase HisB"/>
    <property type="match status" value="1"/>
</dbReference>
<dbReference type="GO" id="GO:0005737">
    <property type="term" value="C:cytoplasm"/>
    <property type="evidence" value="ECO:0007669"/>
    <property type="project" value="UniProtKB-SubCell"/>
</dbReference>
<dbReference type="AlphaFoldDB" id="A0A7V0Z790"/>
<dbReference type="InterPro" id="IPR038494">
    <property type="entry name" value="IGPD_sf"/>
</dbReference>
<evidence type="ECO:0000256" key="2">
    <source>
        <dbReference type="ARBA" id="ARBA00016664"/>
    </source>
</evidence>
<evidence type="ECO:0000256" key="6">
    <source>
        <dbReference type="HAMAP-Rule" id="MF_00076"/>
    </source>
</evidence>
<evidence type="ECO:0000256" key="4">
    <source>
        <dbReference type="ARBA" id="ARBA00023102"/>
    </source>
</evidence>
<comment type="catalytic activity">
    <reaction evidence="6">
        <text>D-erythro-1-(imidazol-4-yl)glycerol 3-phosphate = 3-(imidazol-4-yl)-2-oxopropyl phosphate + H2O</text>
        <dbReference type="Rhea" id="RHEA:11040"/>
        <dbReference type="ChEBI" id="CHEBI:15377"/>
        <dbReference type="ChEBI" id="CHEBI:57766"/>
        <dbReference type="ChEBI" id="CHEBI:58278"/>
        <dbReference type="EC" id="4.2.1.19"/>
    </reaction>
</comment>
<dbReference type="InterPro" id="IPR020565">
    <property type="entry name" value="ImidazoleglycerP_deHydtase_CS"/>
</dbReference>
<reference evidence="7" key="1">
    <citation type="journal article" date="2020" name="mSystems">
        <title>Genome- and Community-Level Interaction Insights into Carbon Utilization and Element Cycling Functions of Hydrothermarchaeota in Hydrothermal Sediment.</title>
        <authorList>
            <person name="Zhou Z."/>
            <person name="Liu Y."/>
            <person name="Xu W."/>
            <person name="Pan J."/>
            <person name="Luo Z.H."/>
            <person name="Li M."/>
        </authorList>
    </citation>
    <scope>NUCLEOTIDE SEQUENCE [LARGE SCALE GENOMIC DNA]</scope>
    <source>
        <strain evidence="7">SpSt-258</strain>
    </source>
</reference>
<comment type="caution">
    <text evidence="7">The sequence shown here is derived from an EMBL/GenBank/DDBJ whole genome shotgun (WGS) entry which is preliminary data.</text>
</comment>
<protein>
    <recommendedName>
        <fullName evidence="2 6">Imidazoleglycerol-phosphate dehydratase</fullName>
        <shortName evidence="6">IGPD</shortName>
        <ecNumber evidence="6">4.2.1.19</ecNumber>
    </recommendedName>
</protein>
<dbReference type="NCBIfam" id="NF002111">
    <property type="entry name" value="PRK00951.2-1"/>
    <property type="match status" value="1"/>
</dbReference>
<sequence>MRSAEIRRKTNETDIKIKLEIDGRGTGNIKSPIGFFTHMLETLTRHSRFDIVARINGDIEVDQHHLVEDTGLCLGLALNKALGEKKGINRAGFFIHPMDEALAMVAIDISGRTFLKFSGNFRSDKIGELKTDVIQDFFAGFANGCQCTLHIQLICGRSDHHKLEAIFKAFARALNQACGIDNKKIKDIPSTKGVL</sequence>
<dbReference type="PROSITE" id="PS00954">
    <property type="entry name" value="IGP_DEHYDRATASE_1"/>
    <property type="match status" value="1"/>
</dbReference>
<comment type="pathway">
    <text evidence="1 6">Amino-acid biosynthesis; L-histidine biosynthesis; L-histidine from 5-phospho-alpha-D-ribose 1-diphosphate: step 6/9.</text>
</comment>
<dbReference type="EC" id="4.2.1.19" evidence="6"/>
<dbReference type="PANTHER" id="PTHR23133">
    <property type="entry name" value="IMIDAZOLEGLYCEROL-PHOSPHATE DEHYDRATASE HIS7"/>
    <property type="match status" value="1"/>
</dbReference>
<dbReference type="CDD" id="cd07914">
    <property type="entry name" value="IGPD"/>
    <property type="match status" value="1"/>
</dbReference>
<dbReference type="FunFam" id="3.30.230.40:FF:000003">
    <property type="entry name" value="Imidazoleglycerol-phosphate dehydratase HisB"/>
    <property type="match status" value="1"/>
</dbReference>
<keyword evidence="6" id="KW-0963">Cytoplasm</keyword>
<keyword evidence="3 6" id="KW-0028">Amino-acid biosynthesis</keyword>
<accession>A0A7V0Z790</accession>
<dbReference type="HAMAP" id="MF_00076">
    <property type="entry name" value="HisB"/>
    <property type="match status" value="1"/>
</dbReference>
<dbReference type="GO" id="GO:0000105">
    <property type="term" value="P:L-histidine biosynthetic process"/>
    <property type="evidence" value="ECO:0007669"/>
    <property type="project" value="UniProtKB-UniRule"/>
</dbReference>
<dbReference type="GO" id="GO:0004424">
    <property type="term" value="F:imidazoleglycerol-phosphate dehydratase activity"/>
    <property type="evidence" value="ECO:0007669"/>
    <property type="project" value="UniProtKB-UniRule"/>
</dbReference>
<name>A0A7V0Z790_UNCW3</name>
<dbReference type="Gene3D" id="3.30.230.40">
    <property type="entry name" value="Imidazole glycerol phosphate dehydratase, domain 1"/>
    <property type="match status" value="2"/>
</dbReference>
<comment type="subcellular location">
    <subcellularLocation>
        <location evidence="6">Cytoplasm</location>
    </subcellularLocation>
</comment>
<dbReference type="InterPro" id="IPR020568">
    <property type="entry name" value="Ribosomal_Su5_D2-typ_SF"/>
</dbReference>